<accession>A0ABP4A263</accession>
<dbReference type="EMBL" id="BAAAHK010000003">
    <property type="protein sequence ID" value="GAA0930466.1"/>
    <property type="molecule type" value="Genomic_DNA"/>
</dbReference>
<organism evidence="3 4">
    <name type="scientific">Kribbella koreensis</name>
    <dbReference type="NCBI Taxonomy" id="57909"/>
    <lineage>
        <taxon>Bacteria</taxon>
        <taxon>Bacillati</taxon>
        <taxon>Actinomycetota</taxon>
        <taxon>Actinomycetes</taxon>
        <taxon>Propionibacteriales</taxon>
        <taxon>Kribbellaceae</taxon>
        <taxon>Kribbella</taxon>
    </lineage>
</organism>
<proteinExistence type="predicted"/>
<evidence type="ECO:0008006" key="5">
    <source>
        <dbReference type="Google" id="ProtNLM"/>
    </source>
</evidence>
<keyword evidence="2" id="KW-0677">Repeat</keyword>
<dbReference type="InterPro" id="IPR001451">
    <property type="entry name" value="Hexapep"/>
</dbReference>
<comment type="caution">
    <text evidence="3">The sequence shown here is derived from an EMBL/GenBank/DDBJ whole genome shotgun (WGS) entry which is preliminary data.</text>
</comment>
<dbReference type="SUPFAM" id="SSF51161">
    <property type="entry name" value="Trimeric LpxA-like enzymes"/>
    <property type="match status" value="1"/>
</dbReference>
<evidence type="ECO:0000256" key="2">
    <source>
        <dbReference type="ARBA" id="ARBA00022737"/>
    </source>
</evidence>
<keyword evidence="1" id="KW-0808">Transferase</keyword>
<reference evidence="4" key="1">
    <citation type="journal article" date="2019" name="Int. J. Syst. Evol. Microbiol.">
        <title>The Global Catalogue of Microorganisms (GCM) 10K type strain sequencing project: providing services to taxonomists for standard genome sequencing and annotation.</title>
        <authorList>
            <consortium name="The Broad Institute Genomics Platform"/>
            <consortium name="The Broad Institute Genome Sequencing Center for Infectious Disease"/>
            <person name="Wu L."/>
            <person name="Ma J."/>
        </authorList>
    </citation>
    <scope>NUCLEOTIDE SEQUENCE [LARGE SCALE GENOMIC DNA]</scope>
    <source>
        <strain evidence="4">JCM 10977</strain>
    </source>
</reference>
<dbReference type="RefSeq" id="WP_343965954.1">
    <property type="nucleotide sequence ID" value="NZ_BAAAHK010000003.1"/>
</dbReference>
<evidence type="ECO:0000256" key="1">
    <source>
        <dbReference type="ARBA" id="ARBA00022679"/>
    </source>
</evidence>
<dbReference type="Pfam" id="PF00132">
    <property type="entry name" value="Hexapep"/>
    <property type="match status" value="2"/>
</dbReference>
<dbReference type="InterPro" id="IPR018357">
    <property type="entry name" value="Hexapep_transf_CS"/>
</dbReference>
<keyword evidence="4" id="KW-1185">Reference proteome</keyword>
<dbReference type="Proteomes" id="UP001500542">
    <property type="component" value="Unassembled WGS sequence"/>
</dbReference>
<dbReference type="CDD" id="cd03358">
    <property type="entry name" value="LbH_WxcM_N_like"/>
    <property type="match status" value="1"/>
</dbReference>
<dbReference type="InterPro" id="IPR050179">
    <property type="entry name" value="Trans_hexapeptide_repeat"/>
</dbReference>
<dbReference type="PANTHER" id="PTHR43300">
    <property type="entry name" value="ACETYLTRANSFERASE"/>
    <property type="match status" value="1"/>
</dbReference>
<name>A0ABP4A263_9ACTN</name>
<evidence type="ECO:0000313" key="3">
    <source>
        <dbReference type="EMBL" id="GAA0930466.1"/>
    </source>
</evidence>
<dbReference type="PROSITE" id="PS00101">
    <property type="entry name" value="HEXAPEP_TRANSFERASES"/>
    <property type="match status" value="1"/>
</dbReference>
<protein>
    <recommendedName>
        <fullName evidence="5">N-acetyltransferase</fullName>
    </recommendedName>
</protein>
<evidence type="ECO:0000313" key="4">
    <source>
        <dbReference type="Proteomes" id="UP001500542"/>
    </source>
</evidence>
<gene>
    <name evidence="3" type="ORF">GCM10009554_13590</name>
</gene>
<dbReference type="InterPro" id="IPR011004">
    <property type="entry name" value="Trimer_LpxA-like_sf"/>
</dbReference>
<sequence>MSSHPPINADPGVEIGYPAARVAGAELTIGEGARLRSGTILYAGSRIGDRFETGHHVVVREQCEIADDVSVWSNSVIDYGCRIGAGVKIHTNCYVAQYTEIGPGAFLAPGVTIANDLYPGSAESAEVMSGPSIGAGAQLGVNVTVLPFVRIGANCLVGAGSVVTRDLPAGTVAFGNPARVRGLVGELEDISARIRPDDGSASRFRFSNGSDASPAEEKTGLGVSVTMEVAG</sequence>
<dbReference type="Gene3D" id="2.160.10.10">
    <property type="entry name" value="Hexapeptide repeat proteins"/>
    <property type="match status" value="1"/>
</dbReference>